<keyword evidence="3" id="KW-1185">Reference proteome</keyword>
<accession>A0AAW0MXK9</accession>
<dbReference type="GO" id="GO:0008171">
    <property type="term" value="F:O-methyltransferase activity"/>
    <property type="evidence" value="ECO:0007669"/>
    <property type="project" value="InterPro"/>
</dbReference>
<dbReference type="Pfam" id="PF00891">
    <property type="entry name" value="Methyltransf_2"/>
    <property type="match status" value="1"/>
</dbReference>
<dbReference type="AlphaFoldDB" id="A0AAW0MXK9"/>
<proteinExistence type="predicted"/>
<dbReference type="Proteomes" id="UP001460270">
    <property type="component" value="Unassembled WGS sequence"/>
</dbReference>
<comment type="caution">
    <text evidence="2">The sequence shown here is derived from an EMBL/GenBank/DDBJ whole genome shotgun (WGS) entry which is preliminary data.</text>
</comment>
<name>A0AAW0MXK9_9GOBI</name>
<dbReference type="InterPro" id="IPR029063">
    <property type="entry name" value="SAM-dependent_MTases_sf"/>
</dbReference>
<evidence type="ECO:0000259" key="1">
    <source>
        <dbReference type="Pfam" id="PF00891"/>
    </source>
</evidence>
<dbReference type="EMBL" id="JBBPFD010000021">
    <property type="protein sequence ID" value="KAK7882349.1"/>
    <property type="molecule type" value="Genomic_DNA"/>
</dbReference>
<gene>
    <name evidence="2" type="ORF">WMY93_028523</name>
</gene>
<evidence type="ECO:0000313" key="2">
    <source>
        <dbReference type="EMBL" id="KAK7882349.1"/>
    </source>
</evidence>
<sequence>MLHGPTPHSALQSLNMLVQTEGTERTQRQYTKLLKKQGFGHTQVAPDASQRIRSVDGGGEEEFRCIQRLLWVTLQRMEAELAHTPDDPRLVVCAKPAACPGELWLYRAGIFASGLSQTDIRNMNWPLPNAQAQTTHYSTHKTASMLDRKTPHVKLLMQSCLH</sequence>
<evidence type="ECO:0000313" key="3">
    <source>
        <dbReference type="Proteomes" id="UP001460270"/>
    </source>
</evidence>
<feature type="domain" description="O-methyltransferase C-terminal" evidence="1">
    <location>
        <begin position="7"/>
        <end position="39"/>
    </location>
</feature>
<protein>
    <recommendedName>
        <fullName evidence="1">O-methyltransferase C-terminal domain-containing protein</fullName>
    </recommendedName>
</protein>
<reference evidence="3" key="1">
    <citation type="submission" date="2024-04" db="EMBL/GenBank/DDBJ databases">
        <title>Salinicola lusitanus LLJ914,a marine bacterium isolated from the Okinawa Trough.</title>
        <authorList>
            <person name="Li J."/>
        </authorList>
    </citation>
    <scope>NUCLEOTIDE SEQUENCE [LARGE SCALE GENOMIC DNA]</scope>
</reference>
<dbReference type="Gene3D" id="3.40.50.150">
    <property type="entry name" value="Vaccinia Virus protein VP39"/>
    <property type="match status" value="1"/>
</dbReference>
<organism evidence="2 3">
    <name type="scientific">Mugilogobius chulae</name>
    <name type="common">yellowstripe goby</name>
    <dbReference type="NCBI Taxonomy" id="88201"/>
    <lineage>
        <taxon>Eukaryota</taxon>
        <taxon>Metazoa</taxon>
        <taxon>Chordata</taxon>
        <taxon>Craniata</taxon>
        <taxon>Vertebrata</taxon>
        <taxon>Euteleostomi</taxon>
        <taxon>Actinopterygii</taxon>
        <taxon>Neopterygii</taxon>
        <taxon>Teleostei</taxon>
        <taxon>Neoteleostei</taxon>
        <taxon>Acanthomorphata</taxon>
        <taxon>Gobiaria</taxon>
        <taxon>Gobiiformes</taxon>
        <taxon>Gobioidei</taxon>
        <taxon>Gobiidae</taxon>
        <taxon>Gobionellinae</taxon>
        <taxon>Mugilogobius</taxon>
    </lineage>
</organism>
<dbReference type="InterPro" id="IPR001077">
    <property type="entry name" value="COMT_C"/>
</dbReference>